<name>A0A649VCM1_9CAUD</name>
<dbReference type="KEGG" id="vg:55624498"/>
<accession>A0A649VCM1</accession>
<feature type="compositionally biased region" description="Acidic residues" evidence="1">
    <location>
        <begin position="156"/>
        <end position="183"/>
    </location>
</feature>
<dbReference type="RefSeq" id="YP_009853813.1">
    <property type="nucleotide sequence ID" value="NC_048824.1"/>
</dbReference>
<organism evidence="2 3">
    <name type="scientific">Mycobacterium phage Indlulamithi</name>
    <dbReference type="NCBI Taxonomy" id="2656582"/>
    <lineage>
        <taxon>Viruses</taxon>
        <taxon>Duplodnaviria</taxon>
        <taxon>Heunggongvirae</taxon>
        <taxon>Uroviricota</taxon>
        <taxon>Caudoviricetes</taxon>
        <taxon>Indlulamithivirus</taxon>
        <taxon>Indlulamithivirus indlulamithi</taxon>
    </lineage>
</organism>
<protein>
    <submittedName>
        <fullName evidence="2">MerR-like helix-turn-helix DNA binding domain protein</fullName>
    </submittedName>
</protein>
<feature type="region of interest" description="Disordered" evidence="1">
    <location>
        <begin position="123"/>
        <end position="192"/>
    </location>
</feature>
<proteinExistence type="predicted"/>
<reference evidence="2 3" key="1">
    <citation type="submission" date="2019-10" db="EMBL/GenBank/DDBJ databases">
        <authorList>
            <person name="Garlena R.A."/>
            <person name="Russell D.A."/>
            <person name="Pope W.H."/>
            <person name="Jacobs-Sera D."/>
            <person name="Hatfull G.F."/>
        </authorList>
    </citation>
    <scope>NUCLEOTIDE SEQUENCE [LARGE SCALE GENOMIC DNA]</scope>
</reference>
<dbReference type="EMBL" id="MN585993">
    <property type="protein sequence ID" value="QGJ90100.1"/>
    <property type="molecule type" value="Genomic_DNA"/>
</dbReference>
<evidence type="ECO:0000256" key="1">
    <source>
        <dbReference type="SAM" id="MobiDB-lite"/>
    </source>
</evidence>
<feature type="compositionally biased region" description="Basic and acidic residues" evidence="1">
    <location>
        <begin position="138"/>
        <end position="155"/>
    </location>
</feature>
<dbReference type="GeneID" id="55624498"/>
<evidence type="ECO:0000313" key="3">
    <source>
        <dbReference type="Proteomes" id="UP000423609"/>
    </source>
</evidence>
<dbReference type="Proteomes" id="UP000423609">
    <property type="component" value="Segment"/>
</dbReference>
<keyword evidence="3" id="KW-1185">Reference proteome</keyword>
<gene>
    <name evidence="2" type="primary">61</name>
    <name evidence="2" type="ORF">PBI_INDLULAMITHI_61</name>
</gene>
<evidence type="ECO:0000313" key="2">
    <source>
        <dbReference type="EMBL" id="QGJ90100.1"/>
    </source>
</evidence>
<sequence>MAARPRRSSVKEPSQIEKDASEFGVGVRCGGWRLGLLVARNVMKVGQGTRSDLPTSGQVDGQVTKVSANQFAKLAGVSSSTVDYYYNAWQFAAKASLVPDAEKVKPGDEDICVDADAIEDEDNPRTHWSHFYGLAKNPPKESKKAEKKQDSKPEPESDEDESDAIDEDFGISEADAMTEDERAEADSSINRNELLEILESAQGLKSRLSRIDSITGHESLAAQIATAASELADLASGMAATDEKPQLRAV</sequence>